<reference evidence="3 4" key="1">
    <citation type="submission" date="2017-09" db="EMBL/GenBank/DDBJ databases">
        <title>WGS assembly of Aquilegia coerulea Goldsmith.</title>
        <authorList>
            <person name="Hodges S."/>
            <person name="Kramer E."/>
            <person name="Nordborg M."/>
            <person name="Tomkins J."/>
            <person name="Borevitz J."/>
            <person name="Derieg N."/>
            <person name="Yan J."/>
            <person name="Mihaltcheva S."/>
            <person name="Hayes R.D."/>
            <person name="Rokhsar D."/>
        </authorList>
    </citation>
    <scope>NUCLEOTIDE SEQUENCE [LARGE SCALE GENOMIC DNA]</scope>
    <source>
        <strain evidence="4">cv. Goldsmith</strain>
    </source>
</reference>
<feature type="chain" id="PRO_5013774442" description="Transmembrane protein" evidence="2">
    <location>
        <begin position="26"/>
        <end position="67"/>
    </location>
</feature>
<evidence type="ECO:0000313" key="4">
    <source>
        <dbReference type="Proteomes" id="UP000230069"/>
    </source>
</evidence>
<dbReference type="AlphaFoldDB" id="A0A2G5CS29"/>
<name>A0A2G5CS29_AQUCA</name>
<feature type="compositionally biased region" description="Pro residues" evidence="1">
    <location>
        <begin position="30"/>
        <end position="39"/>
    </location>
</feature>
<keyword evidence="4" id="KW-1185">Reference proteome</keyword>
<keyword evidence="2" id="KW-0732">Signal</keyword>
<dbReference type="EMBL" id="KZ305056">
    <property type="protein sequence ID" value="PIA33990.1"/>
    <property type="molecule type" value="Genomic_DNA"/>
</dbReference>
<evidence type="ECO:0000256" key="2">
    <source>
        <dbReference type="SAM" id="SignalP"/>
    </source>
</evidence>
<protein>
    <recommendedName>
        <fullName evidence="5">Transmembrane protein</fullName>
    </recommendedName>
</protein>
<proteinExistence type="predicted"/>
<organism evidence="3 4">
    <name type="scientific">Aquilegia coerulea</name>
    <name type="common">Rocky mountain columbine</name>
    <dbReference type="NCBI Taxonomy" id="218851"/>
    <lineage>
        <taxon>Eukaryota</taxon>
        <taxon>Viridiplantae</taxon>
        <taxon>Streptophyta</taxon>
        <taxon>Embryophyta</taxon>
        <taxon>Tracheophyta</taxon>
        <taxon>Spermatophyta</taxon>
        <taxon>Magnoliopsida</taxon>
        <taxon>Ranunculales</taxon>
        <taxon>Ranunculaceae</taxon>
        <taxon>Thalictroideae</taxon>
        <taxon>Aquilegia</taxon>
    </lineage>
</organism>
<feature type="signal peptide" evidence="2">
    <location>
        <begin position="1"/>
        <end position="25"/>
    </location>
</feature>
<accession>A0A2G5CS29</accession>
<sequence>MVSKNFIVLGLLLAVVFLNSSEVLAKSDPRLPPAYPTTPPINNGGNPAHPSKKDVHRSFDFGLQNIP</sequence>
<feature type="region of interest" description="Disordered" evidence="1">
    <location>
        <begin position="28"/>
        <end position="55"/>
    </location>
</feature>
<evidence type="ECO:0000256" key="1">
    <source>
        <dbReference type="SAM" id="MobiDB-lite"/>
    </source>
</evidence>
<gene>
    <name evidence="3" type="ORF">AQUCO_03900102v1</name>
</gene>
<evidence type="ECO:0008006" key="5">
    <source>
        <dbReference type="Google" id="ProtNLM"/>
    </source>
</evidence>
<evidence type="ECO:0000313" key="3">
    <source>
        <dbReference type="EMBL" id="PIA33990.1"/>
    </source>
</evidence>
<dbReference type="InParanoid" id="A0A2G5CS29"/>
<dbReference type="Proteomes" id="UP000230069">
    <property type="component" value="Unassembled WGS sequence"/>
</dbReference>